<proteinExistence type="predicted"/>
<dbReference type="AlphaFoldDB" id="A0A8J6YWF2"/>
<feature type="chain" id="PRO_5035256929" description="PEP-CTERM protein-sorting domain-containing protein" evidence="3">
    <location>
        <begin position="35"/>
        <end position="266"/>
    </location>
</feature>
<protein>
    <recommendedName>
        <fullName evidence="6">PEP-CTERM protein-sorting domain-containing protein</fullName>
    </recommendedName>
</protein>
<dbReference type="Proteomes" id="UP000631034">
    <property type="component" value="Unassembled WGS sequence"/>
</dbReference>
<evidence type="ECO:0000313" key="4">
    <source>
        <dbReference type="EMBL" id="MBE1236927.1"/>
    </source>
</evidence>
<name>A0A8J6YWF2_9PROT</name>
<keyword evidence="2" id="KW-0812">Transmembrane</keyword>
<keyword evidence="5" id="KW-1185">Reference proteome</keyword>
<keyword evidence="2" id="KW-0472">Membrane</keyword>
<feature type="region of interest" description="Disordered" evidence="1">
    <location>
        <begin position="247"/>
        <end position="266"/>
    </location>
</feature>
<evidence type="ECO:0000256" key="2">
    <source>
        <dbReference type="SAM" id="Phobius"/>
    </source>
</evidence>
<evidence type="ECO:0000256" key="1">
    <source>
        <dbReference type="SAM" id="MobiDB-lite"/>
    </source>
</evidence>
<organism evidence="4 5">
    <name type="scientific">Phaeovibrio sulfidiphilus</name>
    <dbReference type="NCBI Taxonomy" id="1220600"/>
    <lineage>
        <taxon>Bacteria</taxon>
        <taxon>Pseudomonadati</taxon>
        <taxon>Pseudomonadota</taxon>
        <taxon>Alphaproteobacteria</taxon>
        <taxon>Rhodospirillales</taxon>
        <taxon>Rhodospirillaceae</taxon>
        <taxon>Phaeovibrio</taxon>
    </lineage>
</organism>
<evidence type="ECO:0000256" key="3">
    <source>
        <dbReference type="SAM" id="SignalP"/>
    </source>
</evidence>
<sequence length="266" mass="28812">MNGFVTTIRARFVVPLLFLAVALGATLAPSSSRAAEDTYVYRFETVNMYHSYGLIAGALYVGHKYERYGGGEWWSSTSELRFNFVEHDDWSMRWPSMSLPSPYRYPDWDNKQNIRLEIPFTLHKAMGLEFGASNPTGARGKDLYMDLPGNGLTFTLQGPGVNWTGVLDGKAGMGDLSAVWAYLESGDYVLSLSGTIGGFLDGSLDGLDFRGQYAGFSVTFSDVPLPGALVLLGTALAGAGAVARRRHRVRPGTGAAHPADPGQGRI</sequence>
<evidence type="ECO:0008006" key="6">
    <source>
        <dbReference type="Google" id="ProtNLM"/>
    </source>
</evidence>
<evidence type="ECO:0000313" key="5">
    <source>
        <dbReference type="Proteomes" id="UP000631034"/>
    </source>
</evidence>
<dbReference type="EMBL" id="JACZHT010000002">
    <property type="protein sequence ID" value="MBE1236927.1"/>
    <property type="molecule type" value="Genomic_DNA"/>
</dbReference>
<keyword evidence="2" id="KW-1133">Transmembrane helix</keyword>
<dbReference type="RefSeq" id="WP_192533925.1">
    <property type="nucleotide sequence ID" value="NZ_JACZHT010000002.1"/>
</dbReference>
<feature type="transmembrane region" description="Helical" evidence="2">
    <location>
        <begin position="223"/>
        <end position="243"/>
    </location>
</feature>
<accession>A0A8J6YWF2</accession>
<keyword evidence="3" id="KW-0732">Signal</keyword>
<feature type="signal peptide" evidence="3">
    <location>
        <begin position="1"/>
        <end position="34"/>
    </location>
</feature>
<reference evidence="4" key="1">
    <citation type="submission" date="2020-10" db="EMBL/GenBank/DDBJ databases">
        <title>Genome sequence of the unusual species of purple photosynthetic bacteria, Phaeovibrio sulfidiphilus DSM 23193, type strain.</title>
        <authorList>
            <person name="Kyndt J.A."/>
            <person name="Meyer T.E."/>
        </authorList>
    </citation>
    <scope>NUCLEOTIDE SEQUENCE</scope>
    <source>
        <strain evidence="4">DSM 23193</strain>
    </source>
</reference>
<gene>
    <name evidence="4" type="ORF">IHV25_04605</name>
</gene>
<comment type="caution">
    <text evidence="4">The sequence shown here is derived from an EMBL/GenBank/DDBJ whole genome shotgun (WGS) entry which is preliminary data.</text>
</comment>